<protein>
    <submittedName>
        <fullName evidence="2">Uncharacterized protein</fullName>
    </submittedName>
</protein>
<evidence type="ECO:0000256" key="1">
    <source>
        <dbReference type="SAM" id="MobiDB-lite"/>
    </source>
</evidence>
<feature type="region of interest" description="Disordered" evidence="1">
    <location>
        <begin position="357"/>
        <end position="400"/>
    </location>
</feature>
<feature type="compositionally biased region" description="Basic and acidic residues" evidence="1">
    <location>
        <begin position="225"/>
        <end position="263"/>
    </location>
</feature>
<feature type="compositionally biased region" description="Polar residues" evidence="1">
    <location>
        <begin position="423"/>
        <end position="432"/>
    </location>
</feature>
<accession>A0A9W9YEU0</accession>
<reference evidence="2" key="1">
    <citation type="submission" date="2023-01" db="EMBL/GenBank/DDBJ databases">
        <title>Genome assembly of the deep-sea coral Lophelia pertusa.</title>
        <authorList>
            <person name="Herrera S."/>
            <person name="Cordes E."/>
        </authorList>
    </citation>
    <scope>NUCLEOTIDE SEQUENCE</scope>
    <source>
        <strain evidence="2">USNM1676648</strain>
        <tissue evidence="2">Polyp</tissue>
    </source>
</reference>
<feature type="compositionally biased region" description="Polar residues" evidence="1">
    <location>
        <begin position="208"/>
        <end position="217"/>
    </location>
</feature>
<feature type="compositionally biased region" description="Basic residues" evidence="1">
    <location>
        <begin position="185"/>
        <end position="202"/>
    </location>
</feature>
<evidence type="ECO:0000313" key="2">
    <source>
        <dbReference type="EMBL" id="KAJ7337259.1"/>
    </source>
</evidence>
<evidence type="ECO:0000313" key="3">
    <source>
        <dbReference type="Proteomes" id="UP001163046"/>
    </source>
</evidence>
<feature type="compositionally biased region" description="Basic and acidic residues" evidence="1">
    <location>
        <begin position="433"/>
        <end position="450"/>
    </location>
</feature>
<organism evidence="2 3">
    <name type="scientific">Desmophyllum pertusum</name>
    <dbReference type="NCBI Taxonomy" id="174260"/>
    <lineage>
        <taxon>Eukaryota</taxon>
        <taxon>Metazoa</taxon>
        <taxon>Cnidaria</taxon>
        <taxon>Anthozoa</taxon>
        <taxon>Hexacorallia</taxon>
        <taxon>Scleractinia</taxon>
        <taxon>Caryophylliina</taxon>
        <taxon>Caryophylliidae</taxon>
        <taxon>Desmophyllum</taxon>
    </lineage>
</organism>
<feature type="region of interest" description="Disordered" evidence="1">
    <location>
        <begin position="164"/>
        <end position="332"/>
    </location>
</feature>
<feature type="compositionally biased region" description="Polar residues" evidence="1">
    <location>
        <begin position="114"/>
        <end position="128"/>
    </location>
</feature>
<feature type="region of interest" description="Disordered" evidence="1">
    <location>
        <begin position="46"/>
        <end position="133"/>
    </location>
</feature>
<feature type="compositionally biased region" description="Polar residues" evidence="1">
    <location>
        <begin position="300"/>
        <end position="326"/>
    </location>
</feature>
<comment type="caution">
    <text evidence="2">The sequence shown here is derived from an EMBL/GenBank/DDBJ whole genome shotgun (WGS) entry which is preliminary data.</text>
</comment>
<dbReference type="EMBL" id="MU827781">
    <property type="protein sequence ID" value="KAJ7337259.1"/>
    <property type="molecule type" value="Genomic_DNA"/>
</dbReference>
<feature type="compositionally biased region" description="Basic and acidic residues" evidence="1">
    <location>
        <begin position="357"/>
        <end position="374"/>
    </location>
</feature>
<dbReference type="AlphaFoldDB" id="A0A9W9YEU0"/>
<sequence length="450" mass="49574">MDEAESGSKPDRKFLCGEVAEAGSPTPRCNVVKNDPKRFVQINMDNFRSTPALPPVDTAEPYSSKIVNDGTKAPKREGSAASPEKRIGSEKKQAILPSFNAAQDLSPDTRQDKNYPTNGHQRSNNVRGSNGLPDVFSTVGKPLVQIKPPSIYVPVRSKAATRLVTDPPGVDTTFDDWSHFPAKGGKTRLRLPSIKKKSKKKRNINDAGDQSSGSQTEPVDGNAASKKDPQSSEKGKKLSAKDSRCRVEENWQLLEEKTIEVKKSSNGNNESRQRRQRPGTAIARDARDDGSVQLVKETPESNTSTRQQKSSNSSNVTDENVRSPSKNYEPVTASCRTVFISEKEENVSVLMVKEYTNNERESISTKKDDLKTMDIDGNDTVRVQEQDESNTKTPSGYEQEAEKSMILAGLVNMAEELTSAYATSTGSLTKQSGLEDERLEKDSKRLCTKR</sequence>
<feature type="compositionally biased region" description="Basic and acidic residues" evidence="1">
    <location>
        <begin position="72"/>
        <end position="93"/>
    </location>
</feature>
<name>A0A9W9YEU0_9CNID</name>
<proteinExistence type="predicted"/>
<feature type="region of interest" description="Disordered" evidence="1">
    <location>
        <begin position="423"/>
        <end position="450"/>
    </location>
</feature>
<keyword evidence="3" id="KW-1185">Reference proteome</keyword>
<gene>
    <name evidence="2" type="ORF">OS493_010116</name>
</gene>
<dbReference type="OrthoDB" id="10597063at2759"/>
<dbReference type="Proteomes" id="UP001163046">
    <property type="component" value="Unassembled WGS sequence"/>
</dbReference>